<evidence type="ECO:0000313" key="3">
    <source>
        <dbReference type="Proteomes" id="UP000005446"/>
    </source>
</evidence>
<reference evidence="2 3" key="1">
    <citation type="journal article" date="2012" name="Eukaryot. Cell">
        <title>Genome sequence of the fungus Glarea lozoyensis: the first genome sequence of a species from the Helotiaceae family.</title>
        <authorList>
            <person name="Youssar L."/>
            <person name="Gruening B.A."/>
            <person name="Erxleben A."/>
            <person name="Guenther S."/>
            <person name="Huettel W."/>
        </authorList>
    </citation>
    <scope>NUCLEOTIDE SEQUENCE [LARGE SCALE GENOMIC DNA]</scope>
    <source>
        <strain evidence="3">ATCC 74030 / MF5533</strain>
    </source>
</reference>
<dbReference type="Proteomes" id="UP000005446">
    <property type="component" value="Unassembled WGS sequence"/>
</dbReference>
<gene>
    <name evidence="2" type="ORF">M7I_1871</name>
</gene>
<evidence type="ECO:0000256" key="1">
    <source>
        <dbReference type="SAM" id="SignalP"/>
    </source>
</evidence>
<sequence length="80" mass="8577">MRTSTFLAAAVAVAGASAWKYPDCDPDNCYNQLTDKKNAAGSPKFCFAYLAGNSTDPAAIPSSYNNCAGNYKALCFYHLH</sequence>
<organism evidence="2 3">
    <name type="scientific">Glarea lozoyensis (strain ATCC 74030 / MF5533)</name>
    <dbReference type="NCBI Taxonomy" id="1104152"/>
    <lineage>
        <taxon>Eukaryota</taxon>
        <taxon>Fungi</taxon>
        <taxon>Dikarya</taxon>
        <taxon>Ascomycota</taxon>
        <taxon>Pezizomycotina</taxon>
        <taxon>Leotiomycetes</taxon>
        <taxon>Helotiales</taxon>
        <taxon>Helotiaceae</taxon>
        <taxon>Glarea</taxon>
    </lineage>
</organism>
<dbReference type="OrthoDB" id="3600127at2759"/>
<comment type="caution">
    <text evidence="2">The sequence shown here is derived from an EMBL/GenBank/DDBJ whole genome shotgun (WGS) entry which is preliminary data.</text>
</comment>
<keyword evidence="1" id="KW-0732">Signal</keyword>
<feature type="chain" id="PRO_5003532073" evidence="1">
    <location>
        <begin position="19"/>
        <end position="80"/>
    </location>
</feature>
<accession>H0EH94</accession>
<feature type="signal peptide" evidence="1">
    <location>
        <begin position="1"/>
        <end position="18"/>
    </location>
</feature>
<dbReference type="InParanoid" id="H0EH94"/>
<proteinExistence type="predicted"/>
<keyword evidence="3" id="KW-1185">Reference proteome</keyword>
<protein>
    <submittedName>
        <fullName evidence="2">Uncharacterized protein</fullName>
    </submittedName>
</protein>
<name>H0EH94_GLAL7</name>
<dbReference type="EMBL" id="AGUE01000039">
    <property type="protein sequence ID" value="EHL02092.1"/>
    <property type="molecule type" value="Genomic_DNA"/>
</dbReference>
<dbReference type="AlphaFoldDB" id="H0EH94"/>
<dbReference type="HOGENOM" id="CLU_2589988_0_0_1"/>
<evidence type="ECO:0000313" key="2">
    <source>
        <dbReference type="EMBL" id="EHL02092.1"/>
    </source>
</evidence>